<feature type="domain" description="AB hydrolase-1" evidence="3">
    <location>
        <begin position="89"/>
        <end position="196"/>
    </location>
</feature>
<evidence type="ECO:0000313" key="4">
    <source>
        <dbReference type="EMBL" id="RJL20549.1"/>
    </source>
</evidence>
<dbReference type="AlphaFoldDB" id="A0A3A4A4V2"/>
<evidence type="ECO:0000259" key="3">
    <source>
        <dbReference type="Pfam" id="PF00561"/>
    </source>
</evidence>
<keyword evidence="2" id="KW-1133">Transmembrane helix</keyword>
<keyword evidence="2" id="KW-0472">Membrane</keyword>
<gene>
    <name evidence="4" type="ORF">D5H75_39475</name>
</gene>
<dbReference type="InterPro" id="IPR000073">
    <property type="entry name" value="AB_hydrolase_1"/>
</dbReference>
<protein>
    <submittedName>
        <fullName evidence="4">Alpha/beta fold hydrolase</fullName>
    </submittedName>
</protein>
<feature type="region of interest" description="Disordered" evidence="1">
    <location>
        <begin position="1"/>
        <end position="26"/>
    </location>
</feature>
<dbReference type="RefSeq" id="WP_119931753.1">
    <property type="nucleotide sequence ID" value="NZ_QZEY01000030.1"/>
</dbReference>
<evidence type="ECO:0000256" key="2">
    <source>
        <dbReference type="SAM" id="Phobius"/>
    </source>
</evidence>
<dbReference type="InterPro" id="IPR029058">
    <property type="entry name" value="AB_hydrolase_fold"/>
</dbReference>
<dbReference type="Gene3D" id="3.40.50.1820">
    <property type="entry name" value="alpha/beta hydrolase"/>
    <property type="match status" value="1"/>
</dbReference>
<accession>A0A3A4A4V2</accession>
<sequence>MAHDGSAAPGGSGAYDGVRARPRPPRPDGRVTRLIAVIACGLALIALAGVLFTLNRQPDQDKIAAAQALATPDLSRANDWACKPAGKAPVVLVHGAGSGGRIPWLSMSPFLRKQGHCVFSLDYSWERPVRESGARLRTFVDGVLEATGAEKVSIVAHSLGGVVARAYTRLEEGASRVDDLITLGTPQHSYSPALSRQCGGHPFCADLRPGSELSRALNEPEMVDPGVSYTALGLKSEQEMADTGMKGPPEQVTNRLVHKDCPLRGLLPGAVGHTAELFDPAMLQYVNKALATPGPLPKTFKPDCLMIII</sequence>
<name>A0A3A4A4V2_9ACTN</name>
<comment type="caution">
    <text evidence="4">The sequence shown here is derived from an EMBL/GenBank/DDBJ whole genome shotgun (WGS) entry which is preliminary data.</text>
</comment>
<proteinExistence type="predicted"/>
<dbReference type="Proteomes" id="UP000265768">
    <property type="component" value="Unassembled WGS sequence"/>
</dbReference>
<organism evidence="4 5">
    <name type="scientific">Bailinhaonella thermotolerans</name>
    <dbReference type="NCBI Taxonomy" id="1070861"/>
    <lineage>
        <taxon>Bacteria</taxon>
        <taxon>Bacillati</taxon>
        <taxon>Actinomycetota</taxon>
        <taxon>Actinomycetes</taxon>
        <taxon>Streptosporangiales</taxon>
        <taxon>Streptosporangiaceae</taxon>
        <taxon>Bailinhaonella</taxon>
    </lineage>
</organism>
<dbReference type="GO" id="GO:0016787">
    <property type="term" value="F:hydrolase activity"/>
    <property type="evidence" value="ECO:0007669"/>
    <property type="project" value="UniProtKB-KW"/>
</dbReference>
<keyword evidence="4" id="KW-0378">Hydrolase</keyword>
<keyword evidence="5" id="KW-1185">Reference proteome</keyword>
<feature type="transmembrane region" description="Helical" evidence="2">
    <location>
        <begin position="34"/>
        <end position="54"/>
    </location>
</feature>
<evidence type="ECO:0000256" key="1">
    <source>
        <dbReference type="SAM" id="MobiDB-lite"/>
    </source>
</evidence>
<dbReference type="EMBL" id="QZEY01000030">
    <property type="protein sequence ID" value="RJL20549.1"/>
    <property type="molecule type" value="Genomic_DNA"/>
</dbReference>
<dbReference type="Pfam" id="PF00561">
    <property type="entry name" value="Abhydrolase_1"/>
    <property type="match status" value="1"/>
</dbReference>
<keyword evidence="2" id="KW-0812">Transmembrane</keyword>
<dbReference type="OrthoDB" id="8871309at2"/>
<evidence type="ECO:0000313" key="5">
    <source>
        <dbReference type="Proteomes" id="UP000265768"/>
    </source>
</evidence>
<reference evidence="4 5" key="1">
    <citation type="submission" date="2018-09" db="EMBL/GenBank/DDBJ databases">
        <title>YIM 75507 draft genome.</title>
        <authorList>
            <person name="Tang S."/>
            <person name="Feng Y."/>
        </authorList>
    </citation>
    <scope>NUCLEOTIDE SEQUENCE [LARGE SCALE GENOMIC DNA]</scope>
    <source>
        <strain evidence="4 5">YIM 75507</strain>
    </source>
</reference>
<dbReference type="SUPFAM" id="SSF53474">
    <property type="entry name" value="alpha/beta-Hydrolases"/>
    <property type="match status" value="1"/>
</dbReference>